<organism evidence="4 5">
    <name type="scientific">Bacillus salacetis</name>
    <dbReference type="NCBI Taxonomy" id="2315464"/>
    <lineage>
        <taxon>Bacteria</taxon>
        <taxon>Bacillati</taxon>
        <taxon>Bacillota</taxon>
        <taxon>Bacilli</taxon>
        <taxon>Bacillales</taxon>
        <taxon>Bacillaceae</taxon>
        <taxon>Bacillus</taxon>
    </lineage>
</organism>
<evidence type="ECO:0000259" key="3">
    <source>
        <dbReference type="Pfam" id="PF13439"/>
    </source>
</evidence>
<keyword evidence="5" id="KW-1185">Reference proteome</keyword>
<name>A0A3A1RAU5_9BACI</name>
<dbReference type="Proteomes" id="UP000265801">
    <property type="component" value="Unassembled WGS sequence"/>
</dbReference>
<dbReference type="OrthoDB" id="9815550at2"/>
<accession>A0A3A1RAU5</accession>
<feature type="domain" description="Glycosyl transferase family 1" evidence="2">
    <location>
        <begin position="221"/>
        <end position="384"/>
    </location>
</feature>
<comment type="similarity">
    <text evidence="1">Belongs to the glycosyltransferase group 1 family. Glycosyltransferase 4 subfamily.</text>
</comment>
<dbReference type="SUPFAM" id="SSF53756">
    <property type="entry name" value="UDP-Glycosyltransferase/glycogen phosphorylase"/>
    <property type="match status" value="1"/>
</dbReference>
<dbReference type="Pfam" id="PF00534">
    <property type="entry name" value="Glycos_transf_1"/>
    <property type="match status" value="1"/>
</dbReference>
<dbReference type="EMBL" id="QXIR01000001">
    <property type="protein sequence ID" value="RIW39034.1"/>
    <property type="molecule type" value="Genomic_DNA"/>
</dbReference>
<dbReference type="Pfam" id="PF13439">
    <property type="entry name" value="Glyco_transf_4"/>
    <property type="match status" value="1"/>
</dbReference>
<dbReference type="InterPro" id="IPR050194">
    <property type="entry name" value="Glycosyltransferase_grp1"/>
</dbReference>
<comment type="caution">
    <text evidence="4">The sequence shown here is derived from an EMBL/GenBank/DDBJ whole genome shotgun (WGS) entry which is preliminary data.</text>
</comment>
<evidence type="ECO:0000259" key="2">
    <source>
        <dbReference type="Pfam" id="PF00534"/>
    </source>
</evidence>
<evidence type="ECO:0000313" key="4">
    <source>
        <dbReference type="EMBL" id="RIW39034.1"/>
    </source>
</evidence>
<evidence type="ECO:0000313" key="5">
    <source>
        <dbReference type="Proteomes" id="UP000265801"/>
    </source>
</evidence>
<dbReference type="AlphaFoldDB" id="A0A3A1RAU5"/>
<dbReference type="PANTHER" id="PTHR45947">
    <property type="entry name" value="SULFOQUINOVOSYL TRANSFERASE SQD2"/>
    <property type="match status" value="1"/>
</dbReference>
<reference evidence="4 5" key="1">
    <citation type="submission" date="2018-09" db="EMBL/GenBank/DDBJ databases">
        <title>Bacillus saliacetes sp. nov., isolated from Thai shrimp paste (Ka-pi).</title>
        <authorList>
            <person name="Daroonpunt R."/>
            <person name="Tanasupawat S."/>
            <person name="Yiamsombut S."/>
        </authorList>
    </citation>
    <scope>NUCLEOTIDE SEQUENCE [LARGE SCALE GENOMIC DNA]</scope>
    <source>
        <strain evidence="4 5">SKP7-4</strain>
    </source>
</reference>
<evidence type="ECO:0000256" key="1">
    <source>
        <dbReference type="ARBA" id="ARBA00009481"/>
    </source>
</evidence>
<keyword evidence="4" id="KW-0808">Transferase</keyword>
<dbReference type="PANTHER" id="PTHR45947:SF3">
    <property type="entry name" value="SULFOQUINOVOSYL TRANSFERASE SQD2"/>
    <property type="match status" value="1"/>
</dbReference>
<dbReference type="CDD" id="cd03801">
    <property type="entry name" value="GT4_PimA-like"/>
    <property type="match status" value="1"/>
</dbReference>
<dbReference type="InterPro" id="IPR028098">
    <property type="entry name" value="Glyco_trans_4-like_N"/>
</dbReference>
<dbReference type="Gene3D" id="3.40.50.2000">
    <property type="entry name" value="Glycogen Phosphorylase B"/>
    <property type="match status" value="2"/>
</dbReference>
<protein>
    <submittedName>
        <fullName evidence="4">Glycosyltransferase family 1 protein</fullName>
    </submittedName>
</protein>
<sequence length="412" mass="46443">MTMRILLATVYPLPGGGGIWSFVSNLKEKLERKGHEVDILSTNKENTKAKILNTTISANFSSYEENVAHVLQTEQPGLPPGSFMYFWERQQHLFQSAVSEFSLEKYDIIHAQDITAALSLSRIKPPRVPLVTSVNGYLAGEIFYVWKSRYLYKTDEQLWSTPELQYCHEIEKQGCHASDRLHAASNWLTALLQGKYAVPSGKIHTFRYGIDIEKMQKGVQKAPVRKAADKKIILCMGRLVYLKGIHYLIEALFLLSKERKDWECWILGEGDMEDVLKEKCRTRGLTENVKFKGFIKDVGPVLRQADILVHPSLQETLPHTVIEAQVSGVPVIVSDAAAMPEMVKDGETGLVFPQGDSEALAQRISSLLKDSGKREALRDKALKWGKQYWDSAGMIENMEKLYLAAINEKQGG</sequence>
<gene>
    <name evidence="4" type="ORF">D3H55_01385</name>
</gene>
<dbReference type="GO" id="GO:0016757">
    <property type="term" value="F:glycosyltransferase activity"/>
    <property type="evidence" value="ECO:0007669"/>
    <property type="project" value="InterPro"/>
</dbReference>
<dbReference type="InterPro" id="IPR001296">
    <property type="entry name" value="Glyco_trans_1"/>
</dbReference>
<feature type="domain" description="Glycosyltransferase subfamily 4-like N-terminal" evidence="3">
    <location>
        <begin position="17"/>
        <end position="213"/>
    </location>
</feature>
<proteinExistence type="inferred from homology"/>